<dbReference type="EMBL" id="CM003372">
    <property type="protein sequence ID" value="KOM36169.1"/>
    <property type="molecule type" value="Genomic_DNA"/>
</dbReference>
<feature type="chain" id="PRO_5005595159" description="Cysteine-rich receptor-like protein kinase" evidence="20">
    <location>
        <begin position="24"/>
        <end position="1699"/>
    </location>
</feature>
<keyword evidence="12 19" id="KW-0472">Membrane</keyword>
<dbReference type="SMART" id="SM00220">
    <property type="entry name" value="S_TKc"/>
    <property type="match status" value="2"/>
</dbReference>
<dbReference type="InterPro" id="IPR011009">
    <property type="entry name" value="Kinase-like_dom_sf"/>
</dbReference>
<comment type="catalytic activity">
    <reaction evidence="15">
        <text>L-seryl-[protein] + ATP = O-phospho-L-seryl-[protein] + ADP + H(+)</text>
        <dbReference type="Rhea" id="RHEA:17989"/>
        <dbReference type="Rhea" id="RHEA-COMP:9863"/>
        <dbReference type="Rhea" id="RHEA-COMP:11604"/>
        <dbReference type="ChEBI" id="CHEBI:15378"/>
        <dbReference type="ChEBI" id="CHEBI:29999"/>
        <dbReference type="ChEBI" id="CHEBI:30616"/>
        <dbReference type="ChEBI" id="CHEBI:83421"/>
        <dbReference type="ChEBI" id="CHEBI:456216"/>
    </reaction>
</comment>
<dbReference type="FunFam" id="3.30.200.20:FF:000142">
    <property type="entry name" value="Cysteine-rich receptor-like protein kinase 10"/>
    <property type="match status" value="3"/>
</dbReference>
<dbReference type="GO" id="GO:0009737">
    <property type="term" value="P:response to abscisic acid"/>
    <property type="evidence" value="ECO:0007669"/>
    <property type="project" value="UniProtKB-ARBA"/>
</dbReference>
<dbReference type="InterPro" id="IPR002902">
    <property type="entry name" value="GNK2"/>
</dbReference>
<evidence type="ECO:0000256" key="7">
    <source>
        <dbReference type="ARBA" id="ARBA00022737"/>
    </source>
</evidence>
<sequence>MVSRMSGFLCMLVILLTICQSYAQPSFLYHFCMNDKGNYTANGTYHNNLFTLLSNLSSNTDIDYGFYNFSLGQDTDTVNAIGLCRGDVKSDACRRCLNDSKVLLQQRCPNQKEAIGWYDNCMLRYSNRSLFNTMETTPSFYMWNPGNATDFDQFNQALRNLLDNLVGHATLGDSKRKVAAANVSGPAFQNIFALVQCTPDLSERDCTECLSGVIAEIPRCCDGKQGGRIVRPSCNFRYETYSFFDPTNVEIPAAPAPAPAPNVSALPPPPIDTLSTEGKSNTSLTVIAIVVPIAFVILVILMCVCLRTRKSRKQIEVQAENHDEITSIETLQLDLSTIMTATNNFSDANRLGEGGFGPVYKGKLSNGQDVAVKRLSKNSLQGEIEFKSEVMLVAKLQHRNLVKLIGYCLERRERLLVYEYVPNKSLDFFIFDEVGRAQLDWEKRHKIITGIARGLLYLHEDSRLTIIHRDLKASNILLDAEMHPKISDFGMARLFEVDQTQDNTSRIVGTYGYMAPEYVFYGQFSVKSDVYSFGILVLEIVSGQKNSWVQRGENEGDLLTYIWQNWREGTVLNTIDPTIADSSRNEIVRFIHIALLCVQEKVGDRPTMASIVLMLSSHSVSLPLPSQPAFSVVSRNFSVIPSEDYDPEASANAKPEYPYAVCITEGGEYAPDSTYQTNLHTVLSRIISDTQIDYGFYNSSYGQDSDRVYATALCRGDVTPHTCLTCLNNSRLLLLKQCPRQKRAVGGYGECMLHYSYRSVLGYYDSDFRVYLRSETSVTDWDQYSYVLKKLLPILKVKAATADSNWNRKYSSGNATHPDSETVYAAVQCAPDLTEAECNDCLGGAISELPKCCNSRSGGVVIKFRCNFRYEDFSFYEPMADTQTLQLSPQGSPSPPSPSPFTTKNSPESTYHGEAKVDEESLLINLDTIRVGTNNFSDANKIGQGGFGRVYKGKLFNEQEVAIKRLCSNSGQGDTEFKNEVLLMSRLQHRNLVRLLGFCFEREERLLVYEFLPNKSLDNFLFVLFFLSLLGILISEAVAEPDYQYNYTICYQSGDYAPNTTYHTNLNTALSRLTSNTQIDYGSYNSSYGQDSDRVYATGLCRGDVSPHTCLTCLNHSTSLLIKHCPRQKEAVGVFDLCMLHYADHSIFGYQDSSLGVYFWWETNVTDWNQYSYVLNKLLLKLREKAASADSFHGSKFAAGNATGPSSETVYAVVQCSPELTVAECDDCLGGAFSEISKYCNNRIGCAVVKLSCNFRYMNSSFYEPTADTLALQLPPQGFASPPSSSPTPSTTSNSSEISYHGKSNRPQPVNAKYVVPVLVFTGMLIFICIYLRVRKSRKYSEAKVDDEIIQLESSRFDLDTIRVATNNFSDENKLGQGGFGPVYKGTLFNEQVVAVKRLCSNSGQGDIEFKNEVLLMSRLQHRNLVKLLGFCFEREERLLVYEFLPNKSLDNHIFDHIGRARLDWKKRYSIIKGIAYGLLYLHEDSQQRIIHRDLKLSNILLDDDMNPKISDFGFARLFNVDQTQFNASKIAGTFGYMAPEYARHGKLSMKLDVFSFGVIMLEIVSGQKNGGFRNGENVEHLLSFAWKNWTKGRTANIIDPTLQNGLRFEIVRCIHIGLLCVQEKAADRPTMASVMLMLDSHSFALPAPLQPAYFMKNSRLTVTQFSMCSSMETGSSEQRSFYADGSANEASISSLYPR</sequence>
<keyword evidence="5 19" id="KW-0812">Transmembrane</keyword>
<dbReference type="InterPro" id="IPR000719">
    <property type="entry name" value="Prot_kinase_dom"/>
</dbReference>
<keyword evidence="2" id="KW-0723">Serine/threonine-protein kinase</keyword>
<evidence type="ECO:0000256" key="2">
    <source>
        <dbReference type="ARBA" id="ARBA00022527"/>
    </source>
</evidence>
<feature type="region of interest" description="Disordered" evidence="18">
    <location>
        <begin position="1278"/>
        <end position="1305"/>
    </location>
</feature>
<reference evidence="24" key="1">
    <citation type="journal article" date="2015" name="Proc. Natl. Acad. Sci. U.S.A.">
        <title>Genome sequencing of adzuki bean (Vigna angularis) provides insight into high starch and low fat accumulation and domestication.</title>
        <authorList>
            <person name="Yang K."/>
            <person name="Tian Z."/>
            <person name="Chen C."/>
            <person name="Luo L."/>
            <person name="Zhao B."/>
            <person name="Wang Z."/>
            <person name="Yu L."/>
            <person name="Li Y."/>
            <person name="Sun Y."/>
            <person name="Li W."/>
            <person name="Chen Y."/>
            <person name="Li Y."/>
            <person name="Zhang Y."/>
            <person name="Ai D."/>
            <person name="Zhao J."/>
            <person name="Shang C."/>
            <person name="Ma Y."/>
            <person name="Wu B."/>
            <person name="Wang M."/>
            <person name="Gao L."/>
            <person name="Sun D."/>
            <person name="Zhang P."/>
            <person name="Guo F."/>
            <person name="Wang W."/>
            <person name="Li Y."/>
            <person name="Wang J."/>
            <person name="Varshney R.K."/>
            <person name="Wang J."/>
            <person name="Ling H.Q."/>
            <person name="Wan P."/>
        </authorList>
    </citation>
    <scope>NUCLEOTIDE SEQUENCE</scope>
    <source>
        <strain evidence="24">cv. Jingnong 6</strain>
    </source>
</reference>
<keyword evidence="14" id="KW-0325">Glycoprotein</keyword>
<keyword evidence="6 20" id="KW-0732">Signal</keyword>
<dbReference type="Proteomes" id="UP000053144">
    <property type="component" value="Chromosome 2"/>
</dbReference>
<feature type="domain" description="Protein kinase" evidence="21">
    <location>
        <begin position="1369"/>
        <end position="1645"/>
    </location>
</feature>
<evidence type="ECO:0000256" key="15">
    <source>
        <dbReference type="ARBA" id="ARBA00047558"/>
    </source>
</evidence>
<protein>
    <recommendedName>
        <fullName evidence="25">Cysteine-rich receptor-like protein kinase</fullName>
    </recommendedName>
</protein>
<keyword evidence="13" id="KW-0675">Receptor</keyword>
<dbReference type="PROSITE" id="PS00107">
    <property type="entry name" value="PROTEIN_KINASE_ATP"/>
    <property type="match status" value="1"/>
</dbReference>
<feature type="domain" description="Gnk2-homologous" evidence="22">
    <location>
        <begin position="136"/>
        <end position="243"/>
    </location>
</feature>
<evidence type="ECO:0000256" key="12">
    <source>
        <dbReference type="ARBA" id="ARBA00023136"/>
    </source>
</evidence>
<dbReference type="InterPro" id="IPR038408">
    <property type="entry name" value="GNK2_sf"/>
</dbReference>
<dbReference type="PROSITE" id="PS00108">
    <property type="entry name" value="PROTEIN_KINASE_ST"/>
    <property type="match status" value="2"/>
</dbReference>
<evidence type="ECO:0000256" key="5">
    <source>
        <dbReference type="ARBA" id="ARBA00022692"/>
    </source>
</evidence>
<dbReference type="SUPFAM" id="SSF56112">
    <property type="entry name" value="Protein kinase-like (PK-like)"/>
    <property type="match status" value="3"/>
</dbReference>
<organism evidence="23 24">
    <name type="scientific">Phaseolus angularis</name>
    <name type="common">Azuki bean</name>
    <name type="synonym">Vigna angularis</name>
    <dbReference type="NCBI Taxonomy" id="3914"/>
    <lineage>
        <taxon>Eukaryota</taxon>
        <taxon>Viridiplantae</taxon>
        <taxon>Streptophyta</taxon>
        <taxon>Embryophyta</taxon>
        <taxon>Tracheophyta</taxon>
        <taxon>Spermatophyta</taxon>
        <taxon>Magnoliopsida</taxon>
        <taxon>eudicotyledons</taxon>
        <taxon>Gunneridae</taxon>
        <taxon>Pentapetalae</taxon>
        <taxon>rosids</taxon>
        <taxon>fabids</taxon>
        <taxon>Fabales</taxon>
        <taxon>Fabaceae</taxon>
        <taxon>Papilionoideae</taxon>
        <taxon>50 kb inversion clade</taxon>
        <taxon>NPAAA clade</taxon>
        <taxon>indigoferoid/millettioid clade</taxon>
        <taxon>Phaseoleae</taxon>
        <taxon>Vigna</taxon>
    </lineage>
</organism>
<feature type="domain" description="Gnk2-homologous" evidence="22">
    <location>
        <begin position="1153"/>
        <end position="1262"/>
    </location>
</feature>
<feature type="transmembrane region" description="Helical" evidence="19">
    <location>
        <begin position="284"/>
        <end position="306"/>
    </location>
</feature>
<dbReference type="InterPro" id="IPR001245">
    <property type="entry name" value="Ser-Thr/Tyr_kinase_cat_dom"/>
</dbReference>
<keyword evidence="10 17" id="KW-0067">ATP-binding</keyword>
<dbReference type="PANTHER" id="PTHR27002">
    <property type="entry name" value="RECEPTOR-LIKE SERINE/THREONINE-PROTEIN KINASE SD1-8"/>
    <property type="match status" value="1"/>
</dbReference>
<dbReference type="OMA" id="CINDYGA"/>
<keyword evidence="7" id="KW-0677">Repeat</keyword>
<dbReference type="GO" id="GO:0004674">
    <property type="term" value="F:protein serine/threonine kinase activity"/>
    <property type="evidence" value="ECO:0007669"/>
    <property type="project" value="UniProtKB-KW"/>
</dbReference>
<dbReference type="PROSITE" id="PS51473">
    <property type="entry name" value="GNK2"/>
    <property type="match status" value="6"/>
</dbReference>
<dbReference type="PANTHER" id="PTHR27002:SF1098">
    <property type="entry name" value="CYSTEINE-RICH RECEPTOR-LIKE PROTEIN KINASE 29"/>
    <property type="match status" value="1"/>
</dbReference>
<dbReference type="Pfam" id="PF07714">
    <property type="entry name" value="PK_Tyr_Ser-Thr"/>
    <property type="match status" value="3"/>
</dbReference>
<evidence type="ECO:0000256" key="6">
    <source>
        <dbReference type="ARBA" id="ARBA00022729"/>
    </source>
</evidence>
<feature type="transmembrane region" description="Helical" evidence="19">
    <location>
        <begin position="1314"/>
        <end position="1334"/>
    </location>
</feature>
<evidence type="ECO:0000259" key="22">
    <source>
        <dbReference type="PROSITE" id="PS51473"/>
    </source>
</evidence>
<evidence type="ECO:0000256" key="11">
    <source>
        <dbReference type="ARBA" id="ARBA00022989"/>
    </source>
</evidence>
<comment type="subcellular location">
    <subcellularLocation>
        <location evidence="1">Membrane</location>
        <topology evidence="1">Single-pass membrane protein</topology>
    </subcellularLocation>
</comment>
<name>A0A0L9U167_PHAAN</name>
<gene>
    <name evidence="23" type="ORF">LR48_Vigan02g231900</name>
</gene>
<evidence type="ECO:0000256" key="14">
    <source>
        <dbReference type="ARBA" id="ARBA00023180"/>
    </source>
</evidence>
<dbReference type="Pfam" id="PF01657">
    <property type="entry name" value="Stress-antifung"/>
    <property type="match status" value="6"/>
</dbReference>
<keyword evidence="8 17" id="KW-0547">Nucleotide-binding</keyword>
<feature type="domain" description="Protein kinase" evidence="21">
    <location>
        <begin position="345"/>
        <end position="621"/>
    </location>
</feature>
<feature type="domain" description="Gnk2-homologous" evidence="22">
    <location>
        <begin position="1044"/>
        <end position="1147"/>
    </location>
</feature>
<feature type="region of interest" description="Disordered" evidence="18">
    <location>
        <begin position="885"/>
        <end position="914"/>
    </location>
</feature>
<dbReference type="CDD" id="cd14066">
    <property type="entry name" value="STKc_IRAK"/>
    <property type="match status" value="2"/>
</dbReference>
<feature type="compositionally biased region" description="Low complexity" evidence="18">
    <location>
        <begin position="1281"/>
        <end position="1296"/>
    </location>
</feature>
<feature type="domain" description="Gnk2-homologous" evidence="22">
    <location>
        <begin position="27"/>
        <end position="130"/>
    </location>
</feature>
<dbReference type="Gene3D" id="3.30.430.20">
    <property type="entry name" value="Gnk2 domain, C-X8-C-X2-C motif"/>
    <property type="match status" value="6"/>
</dbReference>
<evidence type="ECO:0000256" key="8">
    <source>
        <dbReference type="ARBA" id="ARBA00022741"/>
    </source>
</evidence>
<evidence type="ECO:0000256" key="17">
    <source>
        <dbReference type="PROSITE-ProRule" id="PRU10141"/>
    </source>
</evidence>
<dbReference type="FunFam" id="3.30.430.20:FF:000002">
    <property type="entry name" value="Cysteine-rich receptor-like protein kinase 10"/>
    <property type="match status" value="2"/>
</dbReference>
<dbReference type="FunFam" id="3.30.430.20:FF:000003">
    <property type="entry name" value="Cysteine-rich RLK (RECEPTOR-like protein kinase) 10"/>
    <property type="match status" value="3"/>
</dbReference>
<dbReference type="PROSITE" id="PS50011">
    <property type="entry name" value="PROTEIN_KINASE_DOM"/>
    <property type="match status" value="3"/>
</dbReference>
<evidence type="ECO:0000256" key="3">
    <source>
        <dbReference type="ARBA" id="ARBA00022553"/>
    </source>
</evidence>
<keyword evidence="3" id="KW-0597">Phosphoprotein</keyword>
<evidence type="ECO:0000256" key="16">
    <source>
        <dbReference type="ARBA" id="ARBA00047951"/>
    </source>
</evidence>
<keyword evidence="9" id="KW-0418">Kinase</keyword>
<feature type="signal peptide" evidence="20">
    <location>
        <begin position="1"/>
        <end position="23"/>
    </location>
</feature>
<dbReference type="InterPro" id="IPR008271">
    <property type="entry name" value="Ser/Thr_kinase_AS"/>
</dbReference>
<dbReference type="FunFam" id="1.10.510.10:FF:000129">
    <property type="entry name" value="cysteine-rich receptor-like protein kinase 10"/>
    <property type="match status" value="1"/>
</dbReference>
<evidence type="ECO:0000256" key="10">
    <source>
        <dbReference type="ARBA" id="ARBA00022840"/>
    </source>
</evidence>
<feature type="domain" description="Gnk2-homologous" evidence="22">
    <location>
        <begin position="657"/>
        <end position="760"/>
    </location>
</feature>
<evidence type="ECO:0000313" key="24">
    <source>
        <dbReference type="Proteomes" id="UP000053144"/>
    </source>
</evidence>
<keyword evidence="4" id="KW-0808">Transferase</keyword>
<evidence type="ECO:0000256" key="13">
    <source>
        <dbReference type="ARBA" id="ARBA00023170"/>
    </source>
</evidence>
<dbReference type="InterPro" id="IPR017441">
    <property type="entry name" value="Protein_kinase_ATP_BS"/>
</dbReference>
<feature type="binding site" evidence="17">
    <location>
        <position position="964"/>
    </location>
    <ligand>
        <name>ATP</name>
        <dbReference type="ChEBI" id="CHEBI:30616"/>
    </ligand>
</feature>
<dbReference type="GO" id="GO:0005886">
    <property type="term" value="C:plasma membrane"/>
    <property type="evidence" value="ECO:0007669"/>
    <property type="project" value="TreeGrafter"/>
</dbReference>
<dbReference type="CDD" id="cd23509">
    <property type="entry name" value="Gnk2-like"/>
    <property type="match status" value="6"/>
</dbReference>
<evidence type="ECO:0000256" key="1">
    <source>
        <dbReference type="ARBA" id="ARBA00004167"/>
    </source>
</evidence>
<dbReference type="FunFam" id="1.10.510.10:FF:000343">
    <property type="entry name" value="Cysteine-rich receptor-like protein kinase 28"/>
    <property type="match status" value="1"/>
</dbReference>
<dbReference type="Gene3D" id="1.10.510.10">
    <property type="entry name" value="Transferase(Phosphotransferase) domain 1"/>
    <property type="match status" value="2"/>
</dbReference>
<feature type="transmembrane region" description="Helical" evidence="19">
    <location>
        <begin position="1020"/>
        <end position="1039"/>
    </location>
</feature>
<dbReference type="GO" id="GO:0005524">
    <property type="term" value="F:ATP binding"/>
    <property type="evidence" value="ECO:0007669"/>
    <property type="project" value="UniProtKB-UniRule"/>
</dbReference>
<evidence type="ECO:0000256" key="20">
    <source>
        <dbReference type="SAM" id="SignalP"/>
    </source>
</evidence>
<evidence type="ECO:0000256" key="18">
    <source>
        <dbReference type="SAM" id="MobiDB-lite"/>
    </source>
</evidence>
<evidence type="ECO:0008006" key="25">
    <source>
        <dbReference type="Google" id="ProtNLM"/>
    </source>
</evidence>
<evidence type="ECO:0000313" key="23">
    <source>
        <dbReference type="EMBL" id="KOM36169.1"/>
    </source>
</evidence>
<proteinExistence type="predicted"/>
<dbReference type="GO" id="GO:0006979">
    <property type="term" value="P:response to oxidative stress"/>
    <property type="evidence" value="ECO:0007669"/>
    <property type="project" value="UniProtKB-ARBA"/>
</dbReference>
<comment type="catalytic activity">
    <reaction evidence="16">
        <text>L-threonyl-[protein] + ATP = O-phospho-L-threonyl-[protein] + ADP + H(+)</text>
        <dbReference type="Rhea" id="RHEA:46608"/>
        <dbReference type="Rhea" id="RHEA-COMP:11060"/>
        <dbReference type="Rhea" id="RHEA-COMP:11605"/>
        <dbReference type="ChEBI" id="CHEBI:15378"/>
        <dbReference type="ChEBI" id="CHEBI:30013"/>
        <dbReference type="ChEBI" id="CHEBI:30616"/>
        <dbReference type="ChEBI" id="CHEBI:61977"/>
        <dbReference type="ChEBI" id="CHEBI:456216"/>
    </reaction>
</comment>
<dbReference type="Gramene" id="KOM36169">
    <property type="protein sequence ID" value="KOM36169"/>
    <property type="gene ID" value="LR48_Vigan02g231900"/>
</dbReference>
<feature type="domain" description="Gnk2-homologous" evidence="22">
    <location>
        <begin position="766"/>
        <end position="875"/>
    </location>
</feature>
<evidence type="ECO:0000256" key="4">
    <source>
        <dbReference type="ARBA" id="ARBA00022679"/>
    </source>
</evidence>
<accession>A0A0L9U167</accession>
<dbReference type="Gene3D" id="3.30.200.20">
    <property type="entry name" value="Phosphorylase Kinase, domain 1"/>
    <property type="match status" value="3"/>
</dbReference>
<evidence type="ECO:0000256" key="9">
    <source>
        <dbReference type="ARBA" id="ARBA00022777"/>
    </source>
</evidence>
<feature type="domain" description="Protein kinase" evidence="21">
    <location>
        <begin position="936"/>
        <end position="1198"/>
    </location>
</feature>
<evidence type="ECO:0000259" key="21">
    <source>
        <dbReference type="PROSITE" id="PS50011"/>
    </source>
</evidence>
<keyword evidence="11 19" id="KW-1133">Transmembrane helix</keyword>
<evidence type="ECO:0000256" key="19">
    <source>
        <dbReference type="SAM" id="Phobius"/>
    </source>
</evidence>